<dbReference type="GO" id="GO:0044780">
    <property type="term" value="P:bacterial-type flagellum assembly"/>
    <property type="evidence" value="ECO:0007669"/>
    <property type="project" value="InterPro"/>
</dbReference>
<dbReference type="InterPro" id="IPR042193">
    <property type="entry name" value="FHIPEP_3"/>
</dbReference>
<dbReference type="AlphaFoldDB" id="F6G8T9"/>
<dbReference type="GO" id="GO:0009306">
    <property type="term" value="P:protein secretion"/>
    <property type="evidence" value="ECO:0007669"/>
    <property type="project" value="InterPro"/>
</dbReference>
<keyword evidence="4 7" id="KW-0812">Transmembrane</keyword>
<keyword evidence="7" id="KW-1006">Bacterial flagellum protein export</keyword>
<evidence type="ECO:0000256" key="8">
    <source>
        <dbReference type="SAM" id="MobiDB-lite"/>
    </source>
</evidence>
<geneLocation type="plasmid" evidence="10"/>
<keyword evidence="9" id="KW-0614">Plasmid</keyword>
<gene>
    <name evidence="7 9" type="primary">flhA</name>
    <name evidence="9" type="ordered locus">RSPO_m00670</name>
</gene>
<evidence type="ECO:0000256" key="2">
    <source>
        <dbReference type="ARBA" id="ARBA00008835"/>
    </source>
</evidence>
<comment type="caution">
    <text evidence="7">Lacks conserved residue(s) required for the propagation of feature annotation.</text>
</comment>
<dbReference type="Gene3D" id="1.10.8.540">
    <property type="entry name" value="FHIPEP family, domain 3"/>
    <property type="match status" value="1"/>
</dbReference>
<keyword evidence="7" id="KW-1005">Bacterial flagellum biogenesis</keyword>
<dbReference type="PROSITE" id="PS00994">
    <property type="entry name" value="FHIPEP"/>
    <property type="match status" value="1"/>
</dbReference>
<dbReference type="PATRIC" id="fig|1031711.3.peg.3888"/>
<comment type="function">
    <text evidence="7">Required for formation of the rod structure of the flagellar apparatus. Together with FliI and FliH, may constitute the export apparatus of flagellin.</text>
</comment>
<keyword evidence="9" id="KW-0282">Flagellum</keyword>
<evidence type="ECO:0000256" key="6">
    <source>
        <dbReference type="ARBA" id="ARBA00023136"/>
    </source>
</evidence>
<dbReference type="EMBL" id="CP002820">
    <property type="protein sequence ID" value="AEG71308.1"/>
    <property type="molecule type" value="Genomic_DNA"/>
</dbReference>
<keyword evidence="5 7" id="KW-1133">Transmembrane helix</keyword>
<dbReference type="Pfam" id="PF00771">
    <property type="entry name" value="FHIPEP"/>
    <property type="match status" value="1"/>
</dbReference>
<dbReference type="InterPro" id="IPR006301">
    <property type="entry name" value="FlhA"/>
</dbReference>
<dbReference type="PIRSF" id="PIRSF005419">
    <property type="entry name" value="FlhA"/>
    <property type="match status" value="1"/>
</dbReference>
<sequence>MGGFLTPSIRRVPRQDGIHRKAAPTPAPPQIPQADARDRSMNPALLRVSDFLRKGDYRSAAGPVLIILILAMMVLPLPPFVLDLLFTFNIALSIIVLLISMHTLKPLDFSSFPSILLITTLMRLSLNVASTRVVLMEGHTGPDAAGKVIEAFGHFLVGGNYTVGIVLFVILIIINFMVISKGAGRIAEVSARFTLDAMPGKQMAIDADLNAGLIREDEARRRRQNIAQEAEFFGSMDGASKFVRGDSVAGIAILLINIVGGLAVGVLQHGMDMGHAATNYTLLTIGDGLVAQIPALVISTAAGIMVSRVSTDKDIGQQLSTELFGMPAVLLTTAVVIGLLGLVPGMPHFPFILFAGLLGYTGWHLKKKREVPAVPPVLQAIAPVDTPEASWDDVAWVDVLGLEIGYRLIPLVDKSQDGELLRRIKGIRKKFTQDMGFLAPVVHIRDNLELGPSSYRITLKGVEIGQGEVQQGKFLAINPGGQAGYSGTQLPGIPTVDPTFGLPALWISADVRDRAQAEGYTVVDCSTVIATHVNQLIYTHSTELLGRLEVQQLLDHLAKEAPKLVEDVCPKLLPVATVQNVLQNLLDEGLHIRDIRTIVETLAEHGGRTQDPAELTAAVRIALGRAIAQQLFPNKTEMQVVTLEPNLENILLQSLVGGNAGPIEPQLADSLIQAATDSSRQHEQLGQTGVLLVPPALRPMLARLFKRAAPSLRVLSHAEIPDHRTIKVVAMLGGRA</sequence>
<protein>
    <recommendedName>
        <fullName evidence="7">Flagellar biosynthesis protein FlhA</fullName>
    </recommendedName>
</protein>
<dbReference type="InterPro" id="IPR042194">
    <property type="entry name" value="FHIPEP_1"/>
</dbReference>
<keyword evidence="7" id="KW-0653">Protein transport</keyword>
<evidence type="ECO:0000256" key="5">
    <source>
        <dbReference type="ARBA" id="ARBA00022989"/>
    </source>
</evidence>
<name>F6G8T9_RALS8</name>
<feature type="transmembrane region" description="Helical" evidence="7">
    <location>
        <begin position="323"/>
        <end position="343"/>
    </location>
</feature>
<dbReference type="HOGENOM" id="CLU_015346_3_0_4"/>
<feature type="region of interest" description="Disordered" evidence="8">
    <location>
        <begin position="16"/>
        <end position="37"/>
    </location>
</feature>
<dbReference type="PANTHER" id="PTHR30161:SF1">
    <property type="entry name" value="FLAGELLAR BIOSYNTHESIS PROTEIN FLHA-RELATED"/>
    <property type="match status" value="1"/>
</dbReference>
<keyword evidence="9" id="KW-0969">Cilium</keyword>
<keyword evidence="7" id="KW-0813">Transport</keyword>
<accession>F6G8T9</accession>
<evidence type="ECO:0000256" key="1">
    <source>
        <dbReference type="ARBA" id="ARBA00004651"/>
    </source>
</evidence>
<evidence type="ECO:0000256" key="3">
    <source>
        <dbReference type="ARBA" id="ARBA00022475"/>
    </source>
</evidence>
<dbReference type="InterPro" id="IPR025505">
    <property type="entry name" value="FHIPEP_CS"/>
</dbReference>
<dbReference type="PRINTS" id="PR00949">
    <property type="entry name" value="TYPE3IMAPROT"/>
</dbReference>
<proteinExistence type="inferred from homology"/>
<dbReference type="InterPro" id="IPR042196">
    <property type="entry name" value="FHIPEP_4"/>
</dbReference>
<dbReference type="GO" id="GO:0005886">
    <property type="term" value="C:plasma membrane"/>
    <property type="evidence" value="ECO:0007669"/>
    <property type="project" value="UniProtKB-SubCell"/>
</dbReference>
<dbReference type="NCBIfam" id="TIGR01398">
    <property type="entry name" value="FlhA"/>
    <property type="match status" value="1"/>
</dbReference>
<dbReference type="Gene3D" id="3.40.50.12790">
    <property type="entry name" value="FHIPEP family, domain 4"/>
    <property type="match status" value="1"/>
</dbReference>
<feature type="transmembrane region" description="Helical" evidence="7">
    <location>
        <begin position="155"/>
        <end position="178"/>
    </location>
</feature>
<dbReference type="Proteomes" id="UP000007953">
    <property type="component" value="Plasmid megaplasmid"/>
</dbReference>
<comment type="similarity">
    <text evidence="2 7">Belongs to the FHIPEP (flagella/HR/invasion proteins export pore) family.</text>
</comment>
<feature type="transmembrane region" description="Helical" evidence="7">
    <location>
        <begin position="84"/>
        <end position="104"/>
    </location>
</feature>
<evidence type="ECO:0000256" key="7">
    <source>
        <dbReference type="RuleBase" id="RU364093"/>
    </source>
</evidence>
<feature type="transmembrane region" description="Helical" evidence="7">
    <location>
        <begin position="248"/>
        <end position="269"/>
    </location>
</feature>
<comment type="subcellular location">
    <subcellularLocation>
        <location evidence="1 7">Cell membrane</location>
        <topology evidence="1 7">Multi-pass membrane protein</topology>
    </subcellularLocation>
</comment>
<reference evidence="9 10" key="1">
    <citation type="journal article" date="2011" name="J. Bacteriol.">
        <title>Complete genome sequence of the plant pathogen Ralstonia solanacearum strain Po82.</title>
        <authorList>
            <person name="Xu J."/>
            <person name="Zheng H.J."/>
            <person name="Liu L."/>
            <person name="Pan Z.C."/>
            <person name="Prior P."/>
            <person name="Tang B."/>
            <person name="Xu J.S."/>
            <person name="Zhang H."/>
            <person name="Tian Q."/>
            <person name="Zhang L.Q."/>
            <person name="Feng J."/>
        </authorList>
    </citation>
    <scope>NUCLEOTIDE SEQUENCE [LARGE SCALE GENOMIC DNA]</scope>
    <source>
        <strain evidence="10">Po82</strain>
    </source>
</reference>
<dbReference type="Gene3D" id="3.40.30.60">
    <property type="entry name" value="FHIPEP family, domain 1"/>
    <property type="match status" value="1"/>
</dbReference>
<organism evidence="9 10">
    <name type="scientific">Ralstonia solanacearum (strain Po82)</name>
    <dbReference type="NCBI Taxonomy" id="1031711"/>
    <lineage>
        <taxon>Bacteria</taxon>
        <taxon>Pseudomonadati</taxon>
        <taxon>Pseudomonadota</taxon>
        <taxon>Betaproteobacteria</taxon>
        <taxon>Burkholderiales</taxon>
        <taxon>Burkholderiaceae</taxon>
        <taxon>Ralstonia</taxon>
        <taxon>Ralstonia solanacearum species complex</taxon>
    </lineage>
</organism>
<evidence type="ECO:0000313" key="10">
    <source>
        <dbReference type="Proteomes" id="UP000007953"/>
    </source>
</evidence>
<keyword evidence="3 7" id="KW-1003">Cell membrane</keyword>
<dbReference type="KEGG" id="rsn:RSPO_m00670"/>
<feature type="transmembrane region" description="Helical" evidence="7">
    <location>
        <begin position="289"/>
        <end position="311"/>
    </location>
</feature>
<feature type="transmembrane region" description="Helical" evidence="7">
    <location>
        <begin position="60"/>
        <end position="78"/>
    </location>
</feature>
<dbReference type="InterPro" id="IPR001712">
    <property type="entry name" value="T3SS_FHIPEP"/>
</dbReference>
<dbReference type="PANTHER" id="PTHR30161">
    <property type="entry name" value="FLAGELLAR EXPORT PROTEIN, MEMBRANE FLHA SUBUNIT-RELATED"/>
    <property type="match status" value="1"/>
</dbReference>
<keyword evidence="6 7" id="KW-0472">Membrane</keyword>
<keyword evidence="9" id="KW-0966">Cell projection</keyword>
<evidence type="ECO:0000313" key="9">
    <source>
        <dbReference type="EMBL" id="AEG71308.1"/>
    </source>
</evidence>
<evidence type="ECO:0000256" key="4">
    <source>
        <dbReference type="ARBA" id="ARBA00022692"/>
    </source>
</evidence>